<dbReference type="PANTHER" id="PTHR39206:SF1">
    <property type="entry name" value="SLL8004 PROTEIN"/>
    <property type="match status" value="1"/>
</dbReference>
<dbReference type="Proteomes" id="UP000287519">
    <property type="component" value="Unassembled WGS sequence"/>
</dbReference>
<accession>A0A402C630</accession>
<dbReference type="EMBL" id="BHYM01000023">
    <property type="protein sequence ID" value="GCE39061.1"/>
    <property type="molecule type" value="Genomic_DNA"/>
</dbReference>
<dbReference type="RefSeq" id="WP_124391525.1">
    <property type="nucleotide sequence ID" value="NZ_BHYM01000023.1"/>
</dbReference>
<gene>
    <name evidence="1" type="ORF">Rhow_002585</name>
</gene>
<proteinExistence type="predicted"/>
<dbReference type="Pfam" id="PF13671">
    <property type="entry name" value="AAA_33"/>
    <property type="match status" value="1"/>
</dbReference>
<dbReference type="OrthoDB" id="9791543at2"/>
<evidence type="ECO:0000313" key="2">
    <source>
        <dbReference type="Proteomes" id="UP000287519"/>
    </source>
</evidence>
<organism evidence="1 2">
    <name type="scientific">Rhodococcus wratislaviensis</name>
    <name type="common">Tsukamurella wratislaviensis</name>
    <dbReference type="NCBI Taxonomy" id="44752"/>
    <lineage>
        <taxon>Bacteria</taxon>
        <taxon>Bacillati</taxon>
        <taxon>Actinomycetota</taxon>
        <taxon>Actinomycetes</taxon>
        <taxon>Mycobacteriales</taxon>
        <taxon>Nocardiaceae</taxon>
        <taxon>Rhodococcus</taxon>
    </lineage>
</organism>
<sequence>MKRLDLVVGCNGAGKSTFVALTLAPLLPASPLVNADEIARQRWPANSAAHAYEAADIAAKTRSHLLTLGKSFIAETVFSHPSKLELIDEARTHEYTVVLHVVIIPEELAVRRVRYRVRAGGHDVPENKIRQRYQRLWGLVAQAFPRCDHVTAYDNSASTGPRIVAQFTDGYLVGEANWPSWTPTELTASTSPGAQPKDPNV</sequence>
<comment type="caution">
    <text evidence="1">The sequence shown here is derived from an EMBL/GenBank/DDBJ whole genome shotgun (WGS) entry which is preliminary data.</text>
</comment>
<dbReference type="AlphaFoldDB" id="A0A402C630"/>
<keyword evidence="2" id="KW-1185">Reference proteome</keyword>
<evidence type="ECO:0000313" key="1">
    <source>
        <dbReference type="EMBL" id="GCE39061.1"/>
    </source>
</evidence>
<reference evidence="1 2" key="1">
    <citation type="submission" date="2018-11" db="EMBL/GenBank/DDBJ databases">
        <title>Microbial catabolism of amino acid.</title>
        <authorList>
            <person name="Hibi M."/>
            <person name="Ogawa J."/>
        </authorList>
    </citation>
    <scope>NUCLEOTIDE SEQUENCE [LARGE SCALE GENOMIC DNA]</scope>
    <source>
        <strain evidence="1 2">C31-06</strain>
    </source>
</reference>
<dbReference type="InterPro" id="IPR027417">
    <property type="entry name" value="P-loop_NTPase"/>
</dbReference>
<dbReference type="Gene3D" id="3.40.50.300">
    <property type="entry name" value="P-loop containing nucleotide triphosphate hydrolases"/>
    <property type="match status" value="1"/>
</dbReference>
<dbReference type="SUPFAM" id="SSF52540">
    <property type="entry name" value="P-loop containing nucleoside triphosphate hydrolases"/>
    <property type="match status" value="1"/>
</dbReference>
<name>A0A402C630_RHOWR</name>
<protein>
    <submittedName>
        <fullName evidence="1">Uncharacterized protein</fullName>
    </submittedName>
</protein>
<dbReference type="PANTHER" id="PTHR39206">
    <property type="entry name" value="SLL8004 PROTEIN"/>
    <property type="match status" value="1"/>
</dbReference>